<evidence type="ECO:0000313" key="16">
    <source>
        <dbReference type="EMBL" id="CAH0380835.1"/>
    </source>
</evidence>
<dbReference type="GO" id="GO:0061631">
    <property type="term" value="F:ubiquitin conjugating enzyme activity"/>
    <property type="evidence" value="ECO:0007669"/>
    <property type="project" value="UniProtKB-EC"/>
</dbReference>
<evidence type="ECO:0000256" key="13">
    <source>
        <dbReference type="SAM" id="MobiDB-lite"/>
    </source>
</evidence>
<evidence type="ECO:0000256" key="7">
    <source>
        <dbReference type="ARBA" id="ARBA00022824"/>
    </source>
</evidence>
<dbReference type="FunFam" id="3.10.110.10:FF:000023">
    <property type="entry name" value="Ubiquitin-conjugating enzyme E2 J2"/>
    <property type="match status" value="1"/>
</dbReference>
<evidence type="ECO:0000259" key="15">
    <source>
        <dbReference type="PROSITE" id="PS50127"/>
    </source>
</evidence>
<keyword evidence="9 14" id="KW-1133">Transmembrane helix</keyword>
<evidence type="ECO:0000256" key="1">
    <source>
        <dbReference type="ARBA" id="ARBA00004586"/>
    </source>
</evidence>
<feature type="region of interest" description="Disordered" evidence="13">
    <location>
        <begin position="194"/>
        <end position="217"/>
    </location>
</feature>
<evidence type="ECO:0000256" key="14">
    <source>
        <dbReference type="SAM" id="Phobius"/>
    </source>
</evidence>
<keyword evidence="5" id="KW-0547">Nucleotide-binding</keyword>
<dbReference type="EC" id="2.3.2.23" evidence="2"/>
<dbReference type="Gene3D" id="3.10.110.10">
    <property type="entry name" value="Ubiquitin Conjugating Enzyme"/>
    <property type="match status" value="1"/>
</dbReference>
<evidence type="ECO:0000256" key="12">
    <source>
        <dbReference type="ARBA" id="ARBA00073320"/>
    </source>
</evidence>
<evidence type="ECO:0000256" key="8">
    <source>
        <dbReference type="ARBA" id="ARBA00022840"/>
    </source>
</evidence>
<evidence type="ECO:0000256" key="3">
    <source>
        <dbReference type="ARBA" id="ARBA00022679"/>
    </source>
</evidence>
<dbReference type="EMBL" id="OU963862">
    <property type="protein sequence ID" value="CAH0380835.1"/>
    <property type="molecule type" value="Genomic_DNA"/>
</dbReference>
<dbReference type="Pfam" id="PF00179">
    <property type="entry name" value="UQ_con"/>
    <property type="match status" value="1"/>
</dbReference>
<keyword evidence="7" id="KW-0256">Endoplasmic reticulum</keyword>
<evidence type="ECO:0000256" key="9">
    <source>
        <dbReference type="ARBA" id="ARBA00022989"/>
    </source>
</evidence>
<keyword evidence="3" id="KW-0808">Transferase</keyword>
<dbReference type="Proteomes" id="UP001152759">
    <property type="component" value="Chromosome 1"/>
</dbReference>
<keyword evidence="10 14" id="KW-0472">Membrane</keyword>
<comment type="subcellular location">
    <subcellularLocation>
        <location evidence="1">Endoplasmic reticulum membrane</location>
    </subcellularLocation>
</comment>
<name>A0A9N9ZZI4_BEMTA</name>
<keyword evidence="8" id="KW-0067">ATP-binding</keyword>
<dbReference type="CDD" id="cd23799">
    <property type="entry name" value="UBCc_UBE2J"/>
    <property type="match status" value="1"/>
</dbReference>
<dbReference type="KEGG" id="btab:109039290"/>
<evidence type="ECO:0000256" key="2">
    <source>
        <dbReference type="ARBA" id="ARBA00012486"/>
    </source>
</evidence>
<comment type="function">
    <text evidence="11">Catalyzes the covalent attachment of ubiquitin to other proteins. Seems to function in the selective degradation of misfolded membrane proteins from the endoplasmic reticulum (ERAD). In cooperation with the GATOR2 complex, catalyzes 'Lys-6'-linked ubiquitination of NPRL2.</text>
</comment>
<dbReference type="SUPFAM" id="SSF54495">
    <property type="entry name" value="UBC-like"/>
    <property type="match status" value="1"/>
</dbReference>
<sequence>MSRKTNFGMTKGNGTVSSATARLKQDYFRLKKDPVPYVVAEPLPSNILEWYYVVKGPDNSPYEGGMYLGRLVFPKEFPFKPPSIYMITPNGRFKTNTRLCLSISDFHPDMWNPAWSVGTILTGLLSFMLEKSPTLGSIETTLYDRKQFAIQSLEFNLKDRFFCDLFPDLAEEIKEALRKKAEAELVAKSNTSLNNSSGMNGTSLANGSLGPNDDSGGLNGDQGHLSSAITNICVIIGFAAFAYTVKYVLHSIATD</sequence>
<feature type="transmembrane region" description="Helical" evidence="14">
    <location>
        <begin position="228"/>
        <end position="249"/>
    </location>
</feature>
<feature type="domain" description="UBC core" evidence="15">
    <location>
        <begin position="18"/>
        <end position="168"/>
    </location>
</feature>
<dbReference type="PANTHER" id="PTHR24067">
    <property type="entry name" value="UBIQUITIN-CONJUGATING ENZYME E2"/>
    <property type="match status" value="1"/>
</dbReference>
<dbReference type="OrthoDB" id="1158011at2759"/>
<evidence type="ECO:0000256" key="6">
    <source>
        <dbReference type="ARBA" id="ARBA00022786"/>
    </source>
</evidence>
<evidence type="ECO:0000256" key="10">
    <source>
        <dbReference type="ARBA" id="ARBA00023136"/>
    </source>
</evidence>
<evidence type="ECO:0000256" key="5">
    <source>
        <dbReference type="ARBA" id="ARBA00022741"/>
    </source>
</evidence>
<reference evidence="16" key="1">
    <citation type="submission" date="2021-12" db="EMBL/GenBank/DDBJ databases">
        <authorList>
            <person name="King R."/>
        </authorList>
    </citation>
    <scope>NUCLEOTIDE SEQUENCE</scope>
</reference>
<proteinExistence type="predicted"/>
<evidence type="ECO:0000256" key="11">
    <source>
        <dbReference type="ARBA" id="ARBA00054775"/>
    </source>
</evidence>
<gene>
    <name evidence="16" type="ORF">BEMITA_LOCUS546</name>
</gene>
<keyword evidence="4 14" id="KW-0812">Transmembrane</keyword>
<keyword evidence="6" id="KW-0833">Ubl conjugation pathway</keyword>
<dbReference type="InterPro" id="IPR050113">
    <property type="entry name" value="Ub_conjugating_enzyme"/>
</dbReference>
<protein>
    <recommendedName>
        <fullName evidence="12">Ubiquitin-conjugating enzyme E2 J2</fullName>
        <ecNumber evidence="2">2.3.2.23</ecNumber>
    </recommendedName>
</protein>
<evidence type="ECO:0000256" key="4">
    <source>
        <dbReference type="ARBA" id="ARBA00022692"/>
    </source>
</evidence>
<dbReference type="InterPro" id="IPR016135">
    <property type="entry name" value="UBQ-conjugating_enzyme/RWD"/>
</dbReference>
<evidence type="ECO:0000313" key="17">
    <source>
        <dbReference type="Proteomes" id="UP001152759"/>
    </source>
</evidence>
<dbReference type="PROSITE" id="PS50127">
    <property type="entry name" value="UBC_2"/>
    <property type="match status" value="1"/>
</dbReference>
<dbReference type="AlphaFoldDB" id="A0A9N9ZZI4"/>
<keyword evidence="17" id="KW-1185">Reference proteome</keyword>
<accession>A0A9N9ZZI4</accession>
<organism evidence="16 17">
    <name type="scientific">Bemisia tabaci</name>
    <name type="common">Sweetpotato whitefly</name>
    <name type="synonym">Aleurodes tabaci</name>
    <dbReference type="NCBI Taxonomy" id="7038"/>
    <lineage>
        <taxon>Eukaryota</taxon>
        <taxon>Metazoa</taxon>
        <taxon>Ecdysozoa</taxon>
        <taxon>Arthropoda</taxon>
        <taxon>Hexapoda</taxon>
        <taxon>Insecta</taxon>
        <taxon>Pterygota</taxon>
        <taxon>Neoptera</taxon>
        <taxon>Paraneoptera</taxon>
        <taxon>Hemiptera</taxon>
        <taxon>Sternorrhyncha</taxon>
        <taxon>Aleyrodoidea</taxon>
        <taxon>Aleyrodidae</taxon>
        <taxon>Aleyrodinae</taxon>
        <taxon>Bemisia</taxon>
    </lineage>
</organism>
<feature type="compositionally biased region" description="Polar residues" evidence="13">
    <location>
        <begin position="194"/>
        <end position="206"/>
    </location>
</feature>
<dbReference type="GO" id="GO:0005789">
    <property type="term" value="C:endoplasmic reticulum membrane"/>
    <property type="evidence" value="ECO:0007669"/>
    <property type="project" value="UniProtKB-SubCell"/>
</dbReference>
<dbReference type="InterPro" id="IPR000608">
    <property type="entry name" value="UBC"/>
</dbReference>
<dbReference type="SMART" id="SM00212">
    <property type="entry name" value="UBCc"/>
    <property type="match status" value="1"/>
</dbReference>
<dbReference type="GO" id="GO:0005524">
    <property type="term" value="F:ATP binding"/>
    <property type="evidence" value="ECO:0007669"/>
    <property type="project" value="UniProtKB-KW"/>
</dbReference>